<protein>
    <submittedName>
        <fullName evidence="5">Pilin family protein</fullName>
    </submittedName>
</protein>
<dbReference type="EMBL" id="BMKE01000004">
    <property type="protein sequence ID" value="GGB36990.1"/>
    <property type="molecule type" value="Genomic_DNA"/>
</dbReference>
<comment type="caution">
    <text evidence="5">The sequence shown here is derived from an EMBL/GenBank/DDBJ whole genome shotgun (WGS) entry which is preliminary data.</text>
</comment>
<accession>A0ABQ1IFR7</accession>
<dbReference type="PROSITE" id="PS00409">
    <property type="entry name" value="PROKAR_NTER_METHYL"/>
    <property type="match status" value="1"/>
</dbReference>
<organism evidence="5 6">
    <name type="scientific">Oceanisphaera marina</name>
    <dbReference type="NCBI Taxonomy" id="2017550"/>
    <lineage>
        <taxon>Bacteria</taxon>
        <taxon>Pseudomonadati</taxon>
        <taxon>Pseudomonadota</taxon>
        <taxon>Gammaproteobacteria</taxon>
        <taxon>Aeromonadales</taxon>
        <taxon>Aeromonadaceae</taxon>
        <taxon>Oceanisphaera</taxon>
    </lineage>
</organism>
<keyword evidence="6" id="KW-1185">Reference proteome</keyword>
<dbReference type="NCBIfam" id="TIGR02532">
    <property type="entry name" value="IV_pilin_GFxxxE"/>
    <property type="match status" value="1"/>
</dbReference>
<keyword evidence="2" id="KW-0488">Methylation</keyword>
<evidence type="ECO:0000256" key="4">
    <source>
        <dbReference type="SAM" id="Phobius"/>
    </source>
</evidence>
<dbReference type="InterPro" id="IPR045584">
    <property type="entry name" value="Pilin-like"/>
</dbReference>
<name>A0ABQ1IFR7_9GAMM</name>
<dbReference type="InterPro" id="IPR012902">
    <property type="entry name" value="N_methyl_site"/>
</dbReference>
<keyword evidence="4" id="KW-0812">Transmembrane</keyword>
<dbReference type="Proteomes" id="UP000646152">
    <property type="component" value="Unassembled WGS sequence"/>
</dbReference>
<evidence type="ECO:0000313" key="6">
    <source>
        <dbReference type="Proteomes" id="UP000646152"/>
    </source>
</evidence>
<dbReference type="Pfam" id="PF00114">
    <property type="entry name" value="Pilin"/>
    <property type="match status" value="1"/>
</dbReference>
<dbReference type="PANTHER" id="PTHR30093">
    <property type="entry name" value="GENERAL SECRETION PATHWAY PROTEIN G"/>
    <property type="match status" value="1"/>
</dbReference>
<keyword evidence="3" id="KW-0281">Fimbrium</keyword>
<dbReference type="InterPro" id="IPR001082">
    <property type="entry name" value="Pilin"/>
</dbReference>
<proteinExistence type="inferred from homology"/>
<dbReference type="Gene3D" id="3.30.700.10">
    <property type="entry name" value="Glycoprotein, Type 4 Pilin"/>
    <property type="match status" value="1"/>
</dbReference>
<evidence type="ECO:0000313" key="5">
    <source>
        <dbReference type="EMBL" id="GGB36990.1"/>
    </source>
</evidence>
<comment type="similarity">
    <text evidence="1 3">Belongs to the N-Me-Phe pilin family.</text>
</comment>
<keyword evidence="4" id="KW-1133">Transmembrane helix</keyword>
<dbReference type="SUPFAM" id="SSF54523">
    <property type="entry name" value="Pili subunits"/>
    <property type="match status" value="1"/>
</dbReference>
<dbReference type="RefSeq" id="WP_188628782.1">
    <property type="nucleotide sequence ID" value="NZ_BMKE01000004.1"/>
</dbReference>
<evidence type="ECO:0000256" key="2">
    <source>
        <dbReference type="ARBA" id="ARBA00022481"/>
    </source>
</evidence>
<reference evidence="6" key="1">
    <citation type="journal article" date="2019" name="Int. J. Syst. Evol. Microbiol.">
        <title>The Global Catalogue of Microorganisms (GCM) 10K type strain sequencing project: providing services to taxonomists for standard genome sequencing and annotation.</title>
        <authorList>
            <consortium name="The Broad Institute Genomics Platform"/>
            <consortium name="The Broad Institute Genome Sequencing Center for Infectious Disease"/>
            <person name="Wu L."/>
            <person name="Ma J."/>
        </authorList>
    </citation>
    <scope>NUCLEOTIDE SEQUENCE [LARGE SCALE GENOMIC DNA]</scope>
    <source>
        <strain evidence="6">CGMCC 1.15923</strain>
    </source>
</reference>
<gene>
    <name evidence="5" type="ORF">GCM10011502_07700</name>
</gene>
<evidence type="ECO:0000256" key="3">
    <source>
        <dbReference type="RuleBase" id="RU000389"/>
    </source>
</evidence>
<dbReference type="PANTHER" id="PTHR30093:SF34">
    <property type="entry name" value="PREPILIN PEPTIDASE-DEPENDENT PROTEIN D"/>
    <property type="match status" value="1"/>
</dbReference>
<feature type="transmembrane region" description="Helical" evidence="4">
    <location>
        <begin position="12"/>
        <end position="33"/>
    </location>
</feature>
<keyword evidence="4" id="KW-0472">Membrane</keyword>
<evidence type="ECO:0000256" key="1">
    <source>
        <dbReference type="ARBA" id="ARBA00005233"/>
    </source>
</evidence>
<dbReference type="Pfam" id="PF07963">
    <property type="entry name" value="N_methyl"/>
    <property type="match status" value="1"/>
</dbReference>
<sequence>MKKLGITRPNSGFTLVELMIVVAIVAILAAVALPSYQTYTQRARFTEVIAATGPAKTAIEICVQTGGSNCAAAATTASAVDLVQTDIVDSVEVTRADGDNESWTIITTGTDVVKKNTFIMVGTAENGRVSWATGGTCVDAGLC</sequence>